<dbReference type="AlphaFoldDB" id="A0A7S7NP12"/>
<feature type="domain" description="Glycoside hydrolase family 2 immunoglobulin-like beta-sandwich" evidence="5">
    <location>
        <begin position="200"/>
        <end position="295"/>
    </location>
</feature>
<dbReference type="InterPro" id="IPR006102">
    <property type="entry name" value="Ig-like_GH2"/>
</dbReference>
<organism evidence="8 9">
    <name type="scientific">Paludibaculum fermentans</name>
    <dbReference type="NCBI Taxonomy" id="1473598"/>
    <lineage>
        <taxon>Bacteria</taxon>
        <taxon>Pseudomonadati</taxon>
        <taxon>Acidobacteriota</taxon>
        <taxon>Terriglobia</taxon>
        <taxon>Bryobacterales</taxon>
        <taxon>Bryobacteraceae</taxon>
        <taxon>Paludibaculum</taxon>
    </lineage>
</organism>
<dbReference type="InterPro" id="IPR006104">
    <property type="entry name" value="Glyco_hydro_2_N"/>
</dbReference>
<gene>
    <name evidence="8" type="ORF">IRI77_30935</name>
</gene>
<feature type="domain" description="Glycoside hydrolase family 2 catalytic" evidence="6">
    <location>
        <begin position="297"/>
        <end position="473"/>
    </location>
</feature>
<evidence type="ECO:0000259" key="7">
    <source>
        <dbReference type="Pfam" id="PF02837"/>
    </source>
</evidence>
<reference evidence="8 9" key="1">
    <citation type="submission" date="2020-10" db="EMBL/GenBank/DDBJ databases">
        <title>Complete genome sequence of Paludibaculum fermentans P105T, a facultatively anaerobic acidobacterium capable of dissimilatory Fe(III) reduction.</title>
        <authorList>
            <person name="Dedysh S.N."/>
            <person name="Beletsky A.V."/>
            <person name="Kulichevskaya I.S."/>
            <person name="Mardanov A.V."/>
            <person name="Ravin N.V."/>
        </authorList>
    </citation>
    <scope>NUCLEOTIDE SEQUENCE [LARGE SCALE GENOMIC DNA]</scope>
    <source>
        <strain evidence="8 9">P105</strain>
    </source>
</reference>
<dbReference type="PRINTS" id="PR00132">
    <property type="entry name" value="GLHYDRLASE2"/>
</dbReference>
<evidence type="ECO:0000256" key="2">
    <source>
        <dbReference type="ARBA" id="ARBA00022801"/>
    </source>
</evidence>
<dbReference type="PANTHER" id="PTHR42732:SF4">
    <property type="entry name" value="BETA-MANNOSIDASE"/>
    <property type="match status" value="1"/>
</dbReference>
<sequence length="598" mass="67132">MRLALVLVSIVSFAFAQQVPRPEHPQPQFMRGAWQSLNGTWSFEFDDAGKGLQEDWAVAGRKFSRSIVVPFCFESSRSGIGDTSFHPVVWYQRSFTVPGEWKGRSVLLNFGAVDYQAEVWVNGRSAGSHEGGNTPFKFEITPLLKAGANTVTVRAWDPPTDRSIPRGKQYWEPKSRSIFYTRTSGIWQSVWLEATGASRIDSLKTDASISGAVDFQTRIANPEPGLTLSYTIKNGETVVATGTGAASDGKYAAAGAFVRSPRLWSVERPNLYDVTLQLKKGDTVVDTVQSYFGFRKVALENGKVTLNGRPVYLKFVLDQGYWPESLLTPPSDEAIQYDIRMTKEMGFNGARKHQKLEDPRFLYWADKMGFLVSDEMANAYLFDEQYVQRFQKEWLEAVERDINHPSVIIWAPLNESWGVPDVTDPRQQSHLRALYHMTKSMDPSRLVIDNEGWQHTEATDLFAVHDYTANYGDLKARWAKVEVKPGAALPPHGVNYLAPGNVYNGSPLYLSEFGGIAYILPGSKVPDEAWGYSGVEKTPEAALNRLSGQFDAIAQSPIIGICYTQITDVEQEINGLMTYDRKPKFDVKELKKMNDRLR</sequence>
<accession>A0A7S7NP12</accession>
<proteinExistence type="inferred from homology"/>
<dbReference type="KEGG" id="pfer:IRI77_30935"/>
<evidence type="ECO:0000259" key="5">
    <source>
        <dbReference type="Pfam" id="PF00703"/>
    </source>
</evidence>
<keyword evidence="2" id="KW-0378">Hydrolase</keyword>
<dbReference type="Pfam" id="PF02836">
    <property type="entry name" value="Glyco_hydro_2_C"/>
    <property type="match status" value="1"/>
</dbReference>
<feature type="chain" id="PRO_5032683806" evidence="4">
    <location>
        <begin position="17"/>
        <end position="598"/>
    </location>
</feature>
<keyword evidence="9" id="KW-1185">Reference proteome</keyword>
<dbReference type="SUPFAM" id="SSF49303">
    <property type="entry name" value="beta-Galactosidase/glucuronidase domain"/>
    <property type="match status" value="1"/>
</dbReference>
<keyword evidence="3" id="KW-0326">Glycosidase</keyword>
<keyword evidence="4" id="KW-0732">Signal</keyword>
<feature type="signal peptide" evidence="4">
    <location>
        <begin position="1"/>
        <end position="16"/>
    </location>
</feature>
<dbReference type="Gene3D" id="3.20.20.80">
    <property type="entry name" value="Glycosidases"/>
    <property type="match status" value="1"/>
</dbReference>
<dbReference type="InterPro" id="IPR036156">
    <property type="entry name" value="Beta-gal/glucu_dom_sf"/>
</dbReference>
<dbReference type="Pfam" id="PF00703">
    <property type="entry name" value="Glyco_hydro_2"/>
    <property type="match status" value="1"/>
</dbReference>
<dbReference type="EMBL" id="CP063849">
    <property type="protein sequence ID" value="QOY87146.1"/>
    <property type="molecule type" value="Genomic_DNA"/>
</dbReference>
<protein>
    <submittedName>
        <fullName evidence="8">Beta galactosidase jelly roll domain-containing protein</fullName>
    </submittedName>
</protein>
<evidence type="ECO:0000256" key="3">
    <source>
        <dbReference type="ARBA" id="ARBA00023295"/>
    </source>
</evidence>
<dbReference type="InterPro" id="IPR006103">
    <property type="entry name" value="Glyco_hydro_2_cat"/>
</dbReference>
<evidence type="ECO:0000259" key="6">
    <source>
        <dbReference type="Pfam" id="PF02836"/>
    </source>
</evidence>
<dbReference type="InterPro" id="IPR017853">
    <property type="entry name" value="GH"/>
</dbReference>
<dbReference type="Pfam" id="PF02837">
    <property type="entry name" value="Glyco_hydro_2_N"/>
    <property type="match status" value="1"/>
</dbReference>
<dbReference type="InterPro" id="IPR051913">
    <property type="entry name" value="GH2_Domain-Containing"/>
</dbReference>
<comment type="similarity">
    <text evidence="1">Belongs to the glycosyl hydrolase 2 family.</text>
</comment>
<feature type="domain" description="Glycosyl hydrolases family 2 sugar binding" evidence="7">
    <location>
        <begin position="35"/>
        <end position="157"/>
    </location>
</feature>
<evidence type="ECO:0000313" key="9">
    <source>
        <dbReference type="Proteomes" id="UP000593892"/>
    </source>
</evidence>
<dbReference type="Gene3D" id="2.60.40.10">
    <property type="entry name" value="Immunoglobulins"/>
    <property type="match status" value="1"/>
</dbReference>
<dbReference type="InterPro" id="IPR008979">
    <property type="entry name" value="Galactose-bd-like_sf"/>
</dbReference>
<evidence type="ECO:0000256" key="4">
    <source>
        <dbReference type="SAM" id="SignalP"/>
    </source>
</evidence>
<name>A0A7S7NP12_PALFE</name>
<dbReference type="GO" id="GO:0004553">
    <property type="term" value="F:hydrolase activity, hydrolyzing O-glycosyl compounds"/>
    <property type="evidence" value="ECO:0007669"/>
    <property type="project" value="InterPro"/>
</dbReference>
<dbReference type="SUPFAM" id="SSF49785">
    <property type="entry name" value="Galactose-binding domain-like"/>
    <property type="match status" value="1"/>
</dbReference>
<evidence type="ECO:0000256" key="1">
    <source>
        <dbReference type="ARBA" id="ARBA00007401"/>
    </source>
</evidence>
<dbReference type="GO" id="GO:0005975">
    <property type="term" value="P:carbohydrate metabolic process"/>
    <property type="evidence" value="ECO:0007669"/>
    <property type="project" value="InterPro"/>
</dbReference>
<dbReference type="InterPro" id="IPR006101">
    <property type="entry name" value="Glyco_hydro_2"/>
</dbReference>
<dbReference type="SUPFAM" id="SSF51445">
    <property type="entry name" value="(Trans)glycosidases"/>
    <property type="match status" value="1"/>
</dbReference>
<evidence type="ECO:0000313" key="8">
    <source>
        <dbReference type="EMBL" id="QOY87146.1"/>
    </source>
</evidence>
<dbReference type="Proteomes" id="UP000593892">
    <property type="component" value="Chromosome"/>
</dbReference>
<dbReference type="RefSeq" id="WP_194448815.1">
    <property type="nucleotide sequence ID" value="NZ_CP063849.1"/>
</dbReference>
<dbReference type="InterPro" id="IPR013783">
    <property type="entry name" value="Ig-like_fold"/>
</dbReference>
<dbReference type="PANTHER" id="PTHR42732">
    <property type="entry name" value="BETA-GALACTOSIDASE"/>
    <property type="match status" value="1"/>
</dbReference>
<dbReference type="Gene3D" id="2.60.120.260">
    <property type="entry name" value="Galactose-binding domain-like"/>
    <property type="match status" value="1"/>
</dbReference>